<dbReference type="GeneID" id="105122891"/>
<evidence type="ECO:0000313" key="2">
    <source>
        <dbReference type="RefSeq" id="XP_011020559.1"/>
    </source>
</evidence>
<name>A0AAJ6XJ82_POPEU</name>
<dbReference type="KEGG" id="peu:105122891"/>
<sequence>MQCPTIQSLCRQMGLSALPKPQLTNMKSLSTGRVLKPSSLQLCVQMNEPEKVFKSRVWNSVQSENSSSVNIWDYSDAEDTHTSSWSAMPNRPLPLDIGRFTSVILKEILPGGLRWGWGGSIVLTLYQFSILKSDFGVSLFHGIWFV</sequence>
<reference evidence="2" key="1">
    <citation type="submission" date="2025-08" db="UniProtKB">
        <authorList>
            <consortium name="RefSeq"/>
        </authorList>
    </citation>
    <scope>IDENTIFICATION</scope>
</reference>
<evidence type="ECO:0000313" key="1">
    <source>
        <dbReference type="Proteomes" id="UP000694918"/>
    </source>
</evidence>
<keyword evidence="1" id="KW-1185">Reference proteome</keyword>
<dbReference type="AlphaFoldDB" id="A0AAJ6XJ82"/>
<gene>
    <name evidence="2" type="primary">LOC105122891</name>
</gene>
<proteinExistence type="predicted"/>
<dbReference type="Proteomes" id="UP000694918">
    <property type="component" value="Unplaced"/>
</dbReference>
<dbReference type="RefSeq" id="XP_011020559.1">
    <property type="nucleotide sequence ID" value="XM_011022257.1"/>
</dbReference>
<organism evidence="1 2">
    <name type="scientific">Populus euphratica</name>
    <name type="common">Euphrates poplar</name>
    <dbReference type="NCBI Taxonomy" id="75702"/>
    <lineage>
        <taxon>Eukaryota</taxon>
        <taxon>Viridiplantae</taxon>
        <taxon>Streptophyta</taxon>
        <taxon>Embryophyta</taxon>
        <taxon>Tracheophyta</taxon>
        <taxon>Spermatophyta</taxon>
        <taxon>Magnoliopsida</taxon>
        <taxon>eudicotyledons</taxon>
        <taxon>Gunneridae</taxon>
        <taxon>Pentapetalae</taxon>
        <taxon>rosids</taxon>
        <taxon>fabids</taxon>
        <taxon>Malpighiales</taxon>
        <taxon>Salicaceae</taxon>
        <taxon>Saliceae</taxon>
        <taxon>Populus</taxon>
    </lineage>
</organism>
<protein>
    <submittedName>
        <fullName evidence="2">Tubby-like protein 8 isoform X1</fullName>
    </submittedName>
</protein>
<accession>A0AAJ6XJ82</accession>